<dbReference type="PANTHER" id="PTHR45649">
    <property type="entry name" value="AMINO-ACID PERMEASE BAT1"/>
    <property type="match status" value="1"/>
</dbReference>
<dbReference type="Proteomes" id="UP000799767">
    <property type="component" value="Unassembled WGS sequence"/>
</dbReference>
<dbReference type="GO" id="GO:0022857">
    <property type="term" value="F:transmembrane transporter activity"/>
    <property type="evidence" value="ECO:0007669"/>
    <property type="project" value="InterPro"/>
</dbReference>
<feature type="transmembrane region" description="Helical" evidence="6">
    <location>
        <begin position="319"/>
        <end position="341"/>
    </location>
</feature>
<feature type="transmembrane region" description="Helical" evidence="6">
    <location>
        <begin position="42"/>
        <end position="67"/>
    </location>
</feature>
<feature type="transmembrane region" description="Helical" evidence="6">
    <location>
        <begin position="198"/>
        <end position="218"/>
    </location>
</feature>
<dbReference type="GO" id="GO:0016020">
    <property type="term" value="C:membrane"/>
    <property type="evidence" value="ECO:0007669"/>
    <property type="project" value="UniProtKB-SubCell"/>
</dbReference>
<dbReference type="PANTHER" id="PTHR45649:SF28">
    <property type="entry name" value="TRANSPORTER, PUTATIVE (EUROFUNG)-RELATED"/>
    <property type="match status" value="1"/>
</dbReference>
<dbReference type="InterPro" id="IPR002293">
    <property type="entry name" value="AA/rel_permease1"/>
</dbReference>
<dbReference type="Pfam" id="PF13520">
    <property type="entry name" value="AA_permease_2"/>
    <property type="match status" value="1"/>
</dbReference>
<dbReference type="PIRSF" id="PIRSF006060">
    <property type="entry name" value="AA_transporter"/>
    <property type="match status" value="1"/>
</dbReference>
<evidence type="ECO:0000313" key="8">
    <source>
        <dbReference type="Proteomes" id="UP000799767"/>
    </source>
</evidence>
<sequence>MADEKVAVGTEARFDDVATKEGSVTDLDHLGYKEELIRTRSLYTILFQSLAIAAVPFGEGTALTSAIIGGGQLAYFVGWIVVCILDQCIAMSLSELASRFATSAGPYYWAFQLHRGKGRTALSFFTGWAFLIGNWTIALSVNFGSASLIAGTVTIYHPTWYANSWQLLLIFYAFTIGIFFVCAYGNRILPYIDTAASIWNGLTILIVCIGLSVAAGVGRHSVADTLGYYDTALSGWGGFTFFIGLLPAAYTFAALGLITSMAEECRDAAVDLPRALSLCIPIAGVAGLFFILPICATLPPLKAILNAPAGQALPYVFHVVMGTPGGGLALMFFIIIIAVFCSISITTAASRCTWAFCRDGAVPFHSFWAKVNKDQVPLNALLLLTGVQMLLGLINLGSSTAFTAFASVGTIALAVAYATPVLVSVLEGRRAVSTARFHWPAAVGWTVNLLAISWVAFQVVLFSMPTSLPVTITSMNWASVVFVGFMAISAIYYALFARKFYTGPPESDAL</sequence>
<dbReference type="GeneID" id="54477882"/>
<feature type="transmembrane region" description="Helical" evidence="6">
    <location>
        <begin position="121"/>
        <end position="145"/>
    </location>
</feature>
<feature type="transmembrane region" description="Helical" evidence="6">
    <location>
        <begin position="376"/>
        <end position="396"/>
    </location>
</feature>
<feature type="transmembrane region" description="Helical" evidence="6">
    <location>
        <begin position="402"/>
        <end position="425"/>
    </location>
</feature>
<feature type="transmembrane region" description="Helical" evidence="6">
    <location>
        <begin position="278"/>
        <end position="299"/>
    </location>
</feature>
<feature type="transmembrane region" description="Helical" evidence="6">
    <location>
        <begin position="238"/>
        <end position="258"/>
    </location>
</feature>
<keyword evidence="3 6" id="KW-0812">Transmembrane</keyword>
<name>A0A6A6PUW8_9PEZI</name>
<keyword evidence="5 6" id="KW-0472">Membrane</keyword>
<feature type="transmembrane region" description="Helical" evidence="6">
    <location>
        <begin position="73"/>
        <end position="93"/>
    </location>
</feature>
<keyword evidence="2" id="KW-0813">Transport</keyword>
<dbReference type="EMBL" id="MU001634">
    <property type="protein sequence ID" value="KAF2483900.1"/>
    <property type="molecule type" value="Genomic_DNA"/>
</dbReference>
<evidence type="ECO:0000256" key="4">
    <source>
        <dbReference type="ARBA" id="ARBA00022989"/>
    </source>
</evidence>
<proteinExistence type="predicted"/>
<dbReference type="OrthoDB" id="3900342at2759"/>
<dbReference type="AlphaFoldDB" id="A0A6A6PUW8"/>
<accession>A0A6A6PUW8</accession>
<evidence type="ECO:0000256" key="1">
    <source>
        <dbReference type="ARBA" id="ARBA00004141"/>
    </source>
</evidence>
<keyword evidence="4 6" id="KW-1133">Transmembrane helix</keyword>
<organism evidence="7 8">
    <name type="scientific">Neohortaea acidophila</name>
    <dbReference type="NCBI Taxonomy" id="245834"/>
    <lineage>
        <taxon>Eukaryota</taxon>
        <taxon>Fungi</taxon>
        <taxon>Dikarya</taxon>
        <taxon>Ascomycota</taxon>
        <taxon>Pezizomycotina</taxon>
        <taxon>Dothideomycetes</taxon>
        <taxon>Dothideomycetidae</taxon>
        <taxon>Mycosphaerellales</taxon>
        <taxon>Teratosphaeriaceae</taxon>
        <taxon>Neohortaea</taxon>
    </lineage>
</organism>
<reference evidence="7" key="1">
    <citation type="journal article" date="2020" name="Stud. Mycol.">
        <title>101 Dothideomycetes genomes: a test case for predicting lifestyles and emergence of pathogens.</title>
        <authorList>
            <person name="Haridas S."/>
            <person name="Albert R."/>
            <person name="Binder M."/>
            <person name="Bloem J."/>
            <person name="Labutti K."/>
            <person name="Salamov A."/>
            <person name="Andreopoulos B."/>
            <person name="Baker S."/>
            <person name="Barry K."/>
            <person name="Bills G."/>
            <person name="Bluhm B."/>
            <person name="Cannon C."/>
            <person name="Castanera R."/>
            <person name="Culley D."/>
            <person name="Daum C."/>
            <person name="Ezra D."/>
            <person name="Gonzalez J."/>
            <person name="Henrissat B."/>
            <person name="Kuo A."/>
            <person name="Liang C."/>
            <person name="Lipzen A."/>
            <person name="Lutzoni F."/>
            <person name="Magnuson J."/>
            <person name="Mondo S."/>
            <person name="Nolan M."/>
            <person name="Ohm R."/>
            <person name="Pangilinan J."/>
            <person name="Park H.-J."/>
            <person name="Ramirez L."/>
            <person name="Alfaro M."/>
            <person name="Sun H."/>
            <person name="Tritt A."/>
            <person name="Yoshinaga Y."/>
            <person name="Zwiers L.-H."/>
            <person name="Turgeon B."/>
            <person name="Goodwin S."/>
            <person name="Spatafora J."/>
            <person name="Crous P."/>
            <person name="Grigoriev I."/>
        </authorList>
    </citation>
    <scope>NUCLEOTIDE SEQUENCE</scope>
    <source>
        <strain evidence="7">CBS 113389</strain>
    </source>
</reference>
<dbReference type="RefSeq" id="XP_033590470.1">
    <property type="nucleotide sequence ID" value="XM_033736880.1"/>
</dbReference>
<evidence type="ECO:0000313" key="7">
    <source>
        <dbReference type="EMBL" id="KAF2483900.1"/>
    </source>
</evidence>
<gene>
    <name evidence="7" type="ORF">BDY17DRAFT_322792</name>
</gene>
<feature type="transmembrane region" description="Helical" evidence="6">
    <location>
        <begin position="477"/>
        <end position="496"/>
    </location>
</feature>
<keyword evidence="8" id="KW-1185">Reference proteome</keyword>
<evidence type="ECO:0000256" key="3">
    <source>
        <dbReference type="ARBA" id="ARBA00022692"/>
    </source>
</evidence>
<protein>
    <submittedName>
        <fullName evidence="7">Putative amino acid permease</fullName>
    </submittedName>
</protein>
<evidence type="ECO:0000256" key="2">
    <source>
        <dbReference type="ARBA" id="ARBA00022448"/>
    </source>
</evidence>
<feature type="transmembrane region" description="Helical" evidence="6">
    <location>
        <begin position="165"/>
        <end position="186"/>
    </location>
</feature>
<comment type="subcellular location">
    <subcellularLocation>
        <location evidence="1">Membrane</location>
        <topology evidence="1">Multi-pass membrane protein</topology>
    </subcellularLocation>
</comment>
<evidence type="ECO:0000256" key="6">
    <source>
        <dbReference type="SAM" id="Phobius"/>
    </source>
</evidence>
<evidence type="ECO:0000256" key="5">
    <source>
        <dbReference type="ARBA" id="ARBA00023136"/>
    </source>
</evidence>
<feature type="transmembrane region" description="Helical" evidence="6">
    <location>
        <begin position="437"/>
        <end position="457"/>
    </location>
</feature>
<dbReference type="Gene3D" id="1.20.1740.10">
    <property type="entry name" value="Amino acid/polyamine transporter I"/>
    <property type="match status" value="1"/>
</dbReference>